<dbReference type="AlphaFoldDB" id="A0A0S4IPM7"/>
<dbReference type="GO" id="GO:0031514">
    <property type="term" value="C:motile cilium"/>
    <property type="evidence" value="ECO:0007669"/>
    <property type="project" value="InterPro"/>
</dbReference>
<keyword evidence="3" id="KW-0969">Cilium</keyword>
<dbReference type="InterPro" id="IPR053120">
    <property type="entry name" value="PFR_Component"/>
</dbReference>
<dbReference type="OMA" id="RTRFVNR"/>
<protein>
    <submittedName>
        <fullName evidence="3">Paraflagellar rod protein, putative</fullName>
    </submittedName>
</protein>
<feature type="compositionally biased region" description="Polar residues" evidence="2">
    <location>
        <begin position="574"/>
        <end position="590"/>
    </location>
</feature>
<dbReference type="InterPro" id="IPR007824">
    <property type="entry name" value="Flagellar_rod"/>
</dbReference>
<accession>A0A0S4IPM7</accession>
<keyword evidence="3" id="KW-0282">Flagellum</keyword>
<keyword evidence="4" id="KW-1185">Reference proteome</keyword>
<sequence length="597" mass="68866">MASIYDLVIAEHPHREQQLATNRRVEGALEDEVERAISIGETFGSFVTTRLPVLEERNPFIQAALQEYDSMYRWPNPCGWNEPGIMQRCQQQVSGAQLRDWLARPKPNVFDVANILKDLSGAEPLQRGKFLLRKEETQHFDNHQDAGPAKGHQELSAVTIGLYEVLHADILAQLRAELAESDVLRAKLQRSIEKLRTDRDQALALSEMANAEQCHKLLIDAHYEMCELCARRLDQVHAGGRDDLQFKRQMEDVKRDAEDTYNAYMQEKTHALSLTDGDIERCASTRSEEEYTHNTAMNNFQQLQQQLSTDMQANLALQHQLVEEIRAKLAQLSGACESRKQLVENFALAKVQEEQRIASYVEFVDLTDQHMDRLKQLREYTSRCTTMAHSFEEYRAEMFQRLSQKDLTKVVELLAREEAERFHKEYRDFVFACGDLSTKKMHRFDTLERQVRLTKHHRDTALDSLDPKIHKYNEEIDQLVGSMRDTEGILTTLQASQDSAENMFKIAEDILRAYAEKVATRPPYLHPLQEFGGKAVEDRRLFVERALRFVEDEERQVSLKRDGINKMRAAAAQEQLQHTNSVRSTLQSPYSGVPSPY</sequence>
<proteinExistence type="predicted"/>
<feature type="region of interest" description="Disordered" evidence="2">
    <location>
        <begin position="572"/>
        <end position="597"/>
    </location>
</feature>
<dbReference type="GO" id="GO:0005516">
    <property type="term" value="F:calmodulin binding"/>
    <property type="evidence" value="ECO:0007669"/>
    <property type="project" value="InterPro"/>
</dbReference>
<keyword evidence="1" id="KW-0175">Coiled coil</keyword>
<keyword evidence="3" id="KW-0966">Cell projection</keyword>
<evidence type="ECO:0000256" key="2">
    <source>
        <dbReference type="SAM" id="MobiDB-lite"/>
    </source>
</evidence>
<dbReference type="VEuPathDB" id="TriTrypDB:BSAL_58355"/>
<dbReference type="OrthoDB" id="271677at2759"/>
<reference evidence="4" key="1">
    <citation type="submission" date="2015-09" db="EMBL/GenBank/DDBJ databases">
        <authorList>
            <consortium name="Pathogen Informatics"/>
        </authorList>
    </citation>
    <scope>NUCLEOTIDE SEQUENCE [LARGE SCALE GENOMIC DNA]</scope>
    <source>
        <strain evidence="4">Lake Konstanz</strain>
    </source>
</reference>
<name>A0A0S4IPM7_BODSA</name>
<organism evidence="3 4">
    <name type="scientific">Bodo saltans</name>
    <name type="common">Flagellated protozoan</name>
    <dbReference type="NCBI Taxonomy" id="75058"/>
    <lineage>
        <taxon>Eukaryota</taxon>
        <taxon>Discoba</taxon>
        <taxon>Euglenozoa</taxon>
        <taxon>Kinetoplastea</taxon>
        <taxon>Metakinetoplastina</taxon>
        <taxon>Eubodonida</taxon>
        <taxon>Bodonidae</taxon>
        <taxon>Bodo</taxon>
    </lineage>
</organism>
<dbReference type="PANTHER" id="PTHR34732:SF4">
    <property type="entry name" value="ROD COMPONENT, PUTATIVE-RELATED"/>
    <property type="match status" value="1"/>
</dbReference>
<evidence type="ECO:0000256" key="1">
    <source>
        <dbReference type="SAM" id="Coils"/>
    </source>
</evidence>
<dbReference type="PANTHER" id="PTHR34732">
    <property type="entry name" value="69 KDA PARAFLAGELLAR ROD PROTEIN-RELATED"/>
    <property type="match status" value="1"/>
</dbReference>
<evidence type="ECO:0000313" key="4">
    <source>
        <dbReference type="Proteomes" id="UP000051952"/>
    </source>
</evidence>
<gene>
    <name evidence="3" type="ORF">BSAL_58355</name>
</gene>
<dbReference type="Pfam" id="PF05149">
    <property type="entry name" value="Flagellar_rod"/>
    <property type="match status" value="1"/>
</dbReference>
<dbReference type="EMBL" id="CYKH01000232">
    <property type="protein sequence ID" value="CUF03429.1"/>
    <property type="molecule type" value="Genomic_DNA"/>
</dbReference>
<evidence type="ECO:0000313" key="3">
    <source>
        <dbReference type="EMBL" id="CUF03429.1"/>
    </source>
</evidence>
<dbReference type="Proteomes" id="UP000051952">
    <property type="component" value="Unassembled WGS sequence"/>
</dbReference>
<feature type="coiled-coil region" evidence="1">
    <location>
        <begin position="171"/>
        <end position="212"/>
    </location>
</feature>